<reference evidence="2 3" key="1">
    <citation type="submission" date="2020-01" db="EMBL/GenBank/DDBJ databases">
        <authorList>
            <person name="Kim M.K."/>
        </authorList>
    </citation>
    <scope>NUCLEOTIDE SEQUENCE [LARGE SCALE GENOMIC DNA]</scope>
    <source>
        <strain evidence="2 3">172606-1</strain>
    </source>
</reference>
<protein>
    <submittedName>
        <fullName evidence="2">NmrA family NAD(P)-binding protein</fullName>
    </submittedName>
</protein>
<dbReference type="Gene3D" id="3.40.50.720">
    <property type="entry name" value="NAD(P)-binding Rossmann-like Domain"/>
    <property type="match status" value="1"/>
</dbReference>
<feature type="domain" description="NmrA-like" evidence="1">
    <location>
        <begin position="3"/>
        <end position="255"/>
    </location>
</feature>
<dbReference type="KEGG" id="rhoz:GXP67_19350"/>
<dbReference type="EMBL" id="CP048222">
    <property type="protein sequence ID" value="QHT68646.1"/>
    <property type="molecule type" value="Genomic_DNA"/>
</dbReference>
<dbReference type="AlphaFoldDB" id="A0A6C0GKS9"/>
<sequence length="292" mass="32367">MKTLVTGGTGTVGSQVVQYLLQENKQVRVLTTSPENAIRLPKSVEAVIGDLDKPETLDQAFEGIDNVFLLNAQSHTEIQQGIHAVAAAKKAGVRKIVYQSIHQVRQAPHVPHFYTKIAIEEAVINSGLSYTFVSPNNFYQNDFWLVEAIAGYNLYPQPIGHIGLNRVDVRDIAEIAVKALYSDELNGKTIALVGPDILNGATTAHLLTEILNYPVAYAGNDLVSWAAQAKLILPAWKVDDWVEMYQFFQKQGLIASENELSELTQLLGRPPRSYADFIKEHKSTFLRKPVEA</sequence>
<accession>A0A6C0GKS9</accession>
<dbReference type="InterPro" id="IPR051604">
    <property type="entry name" value="Ergot_Alk_Oxidoreductase"/>
</dbReference>
<keyword evidence="3" id="KW-1185">Reference proteome</keyword>
<dbReference type="Proteomes" id="UP000480178">
    <property type="component" value="Chromosome"/>
</dbReference>
<dbReference type="InterPro" id="IPR036291">
    <property type="entry name" value="NAD(P)-bd_dom_sf"/>
</dbReference>
<dbReference type="SUPFAM" id="SSF51735">
    <property type="entry name" value="NAD(P)-binding Rossmann-fold domains"/>
    <property type="match status" value="1"/>
</dbReference>
<dbReference type="PANTHER" id="PTHR43162:SF1">
    <property type="entry name" value="PRESTALK A DIFFERENTIATION PROTEIN A"/>
    <property type="match status" value="1"/>
</dbReference>
<dbReference type="Pfam" id="PF05368">
    <property type="entry name" value="NmrA"/>
    <property type="match status" value="1"/>
</dbReference>
<evidence type="ECO:0000313" key="2">
    <source>
        <dbReference type="EMBL" id="QHT68646.1"/>
    </source>
</evidence>
<dbReference type="RefSeq" id="WP_162444657.1">
    <property type="nucleotide sequence ID" value="NZ_CP048222.1"/>
</dbReference>
<proteinExistence type="predicted"/>
<organism evidence="2 3">
    <name type="scientific">Rhodocytophaga rosea</name>
    <dbReference type="NCBI Taxonomy" id="2704465"/>
    <lineage>
        <taxon>Bacteria</taxon>
        <taxon>Pseudomonadati</taxon>
        <taxon>Bacteroidota</taxon>
        <taxon>Cytophagia</taxon>
        <taxon>Cytophagales</taxon>
        <taxon>Rhodocytophagaceae</taxon>
        <taxon>Rhodocytophaga</taxon>
    </lineage>
</organism>
<dbReference type="InterPro" id="IPR008030">
    <property type="entry name" value="NmrA-like"/>
</dbReference>
<evidence type="ECO:0000259" key="1">
    <source>
        <dbReference type="Pfam" id="PF05368"/>
    </source>
</evidence>
<dbReference type="PANTHER" id="PTHR43162">
    <property type="match status" value="1"/>
</dbReference>
<name>A0A6C0GKS9_9BACT</name>
<evidence type="ECO:0000313" key="3">
    <source>
        <dbReference type="Proteomes" id="UP000480178"/>
    </source>
</evidence>
<gene>
    <name evidence="2" type="ORF">GXP67_19350</name>
</gene>